<name>A0AAE1D1N6_9GAST</name>
<feature type="region of interest" description="Disordered" evidence="1">
    <location>
        <begin position="647"/>
        <end position="673"/>
    </location>
</feature>
<accession>A0AAE1D1N6</accession>
<protein>
    <submittedName>
        <fullName evidence="2">Uncharacterized protein</fullName>
    </submittedName>
</protein>
<evidence type="ECO:0000313" key="2">
    <source>
        <dbReference type="EMBL" id="KAK3750384.1"/>
    </source>
</evidence>
<dbReference type="Proteomes" id="UP001283361">
    <property type="component" value="Unassembled WGS sequence"/>
</dbReference>
<gene>
    <name evidence="2" type="ORF">RRG08_015877</name>
</gene>
<organism evidence="2 3">
    <name type="scientific">Elysia crispata</name>
    <name type="common">lettuce slug</name>
    <dbReference type="NCBI Taxonomy" id="231223"/>
    <lineage>
        <taxon>Eukaryota</taxon>
        <taxon>Metazoa</taxon>
        <taxon>Spiralia</taxon>
        <taxon>Lophotrochozoa</taxon>
        <taxon>Mollusca</taxon>
        <taxon>Gastropoda</taxon>
        <taxon>Heterobranchia</taxon>
        <taxon>Euthyneura</taxon>
        <taxon>Panpulmonata</taxon>
        <taxon>Sacoglossa</taxon>
        <taxon>Placobranchoidea</taxon>
        <taxon>Plakobranchidae</taxon>
        <taxon>Elysia</taxon>
    </lineage>
</organism>
<dbReference type="EMBL" id="JAWDGP010005882">
    <property type="protein sequence ID" value="KAK3750384.1"/>
    <property type="molecule type" value="Genomic_DNA"/>
</dbReference>
<comment type="caution">
    <text evidence="2">The sequence shown here is derived from an EMBL/GenBank/DDBJ whole genome shotgun (WGS) entry which is preliminary data.</text>
</comment>
<evidence type="ECO:0000256" key="1">
    <source>
        <dbReference type="SAM" id="MobiDB-lite"/>
    </source>
</evidence>
<sequence length="1006" mass="113693">MSDLQEKDDIVIISDEEDSFDRIVSKRPALDLFTNVPHLTFSLSSTVHCEDRSSCFSTKELPELSAPPYHEESVTKGSGQLVAERLNPSTKNISIFKRLIIPLVRCDQDISLQNDGTPLKMLKLEPHLGYTKPMNIKKKTFGKCKKTEKAFLHDKGRQKQVQDSKVLEGEATTQEMCSETCYGDGSRISNKQVPPRKRICEERQAVSSPLEYKATLVNFHQPSPTRKNLPTSRISYHRQAFSSPLKVHSHIQPEINPASYIKLSEHCIHSANIIGHDPKNIVKIFHRTVKRKTEFDMHIEESNNLAFLNQVMNFERNTIFGRCWHVYVPNCHFERSKKEFTEYHEAFIEAALEDEENPVGEALSLLKDFQSKRCPTLQSISKIITAWKKNTPRSIELDTYFVCMMVQILENYPEVAKSYIDESLLSHISKNNSDQSECNLIMAAIELDFFTRTLCDTFSFRRSIVYSSLSLSKNRKQIEGIVELLKVNIKTSTEASNDNDKLENVPSFNERKILATGLQSKSHSSCSSLLEKKAKDALSVYPAPVIPEWKKAVRMKVESKDIDKALRGLKKISKTMIRENLAACSEASQATQELLSLATAKDESIVGENFLASDDLLSAENKAKPLETGGVATVDVKTAVAQINVRDDASDTKEDRYSRGRTNPIELSSNNPTTDSISILDKIALDFPQLHSDAVPPDCITGCKNMDAINKKNVDVDKAFRQLNQISNNMDGEDVCVYKSTYSPKEDIENAHAEDAEIGMQQHHHKPSFDLSTVICRARDKPEDCKQPERMLDEGDQAPSLSSVVTNVFFHQRLLALALESNISEEVMVIDQMADLLVQVYLGANCMPQRQLLLGSVASAPLTYILAKRLLTNKGYLHKHHCESSLSEEAEHIRSEGSWNEDLWSLSFENESEFHKFYTSEQQEEFALLLYYAVWGALETSKYNMLSRRRDRLLNFGLSPPCLPHYLAQCAERVTTMAKVMHAHAGTLSHQYLSLTYCLLQAVSIS</sequence>
<dbReference type="AlphaFoldDB" id="A0AAE1D1N6"/>
<feature type="compositionally biased region" description="Basic and acidic residues" evidence="1">
    <location>
        <begin position="647"/>
        <end position="658"/>
    </location>
</feature>
<reference evidence="2" key="1">
    <citation type="journal article" date="2023" name="G3 (Bethesda)">
        <title>A reference genome for the long-term kleptoplast-retaining sea slug Elysia crispata morphotype clarki.</title>
        <authorList>
            <person name="Eastman K.E."/>
            <person name="Pendleton A.L."/>
            <person name="Shaikh M.A."/>
            <person name="Suttiyut T."/>
            <person name="Ogas R."/>
            <person name="Tomko P."/>
            <person name="Gavelis G."/>
            <person name="Widhalm J.R."/>
            <person name="Wisecaver J.H."/>
        </authorList>
    </citation>
    <scope>NUCLEOTIDE SEQUENCE</scope>
    <source>
        <strain evidence="2">ECLA1</strain>
    </source>
</reference>
<proteinExistence type="predicted"/>
<keyword evidence="3" id="KW-1185">Reference proteome</keyword>
<evidence type="ECO:0000313" key="3">
    <source>
        <dbReference type="Proteomes" id="UP001283361"/>
    </source>
</evidence>